<reference evidence="1" key="1">
    <citation type="submission" date="2020-04" db="EMBL/GenBank/DDBJ databases">
        <title>Genome Sequencing for Pseudoaltermonas arctica.</title>
        <authorList>
            <person name="Elkins N.S."/>
        </authorList>
    </citation>
    <scope>NUCLEOTIDE SEQUENCE [LARGE SCALE GENOMIC DNA]</scope>
    <source>
        <strain evidence="1">NEC-BIFX-2020_0012</strain>
    </source>
</reference>
<dbReference type="AlphaFoldDB" id="A0A7Y0HB62"/>
<proteinExistence type="predicted"/>
<dbReference type="RefSeq" id="WP_169020308.1">
    <property type="nucleotide sequence ID" value="NZ_JABBMT010000015.1"/>
</dbReference>
<name>A0A7Y0HB62_9GAMM</name>
<gene>
    <name evidence="1" type="ORF">HHO47_10730</name>
</gene>
<accession>A0A7Y0HB62</accession>
<dbReference type="Proteomes" id="UP000570493">
    <property type="component" value="Unassembled WGS sequence"/>
</dbReference>
<organism evidence="1 2">
    <name type="scientific">Pseudoalteromonas arctica</name>
    <dbReference type="NCBI Taxonomy" id="394751"/>
    <lineage>
        <taxon>Bacteria</taxon>
        <taxon>Pseudomonadati</taxon>
        <taxon>Pseudomonadota</taxon>
        <taxon>Gammaproteobacteria</taxon>
        <taxon>Alteromonadales</taxon>
        <taxon>Pseudoalteromonadaceae</taxon>
        <taxon>Pseudoalteromonas</taxon>
    </lineage>
</organism>
<evidence type="ECO:0008006" key="3">
    <source>
        <dbReference type="Google" id="ProtNLM"/>
    </source>
</evidence>
<keyword evidence="2" id="KW-1185">Reference proteome</keyword>
<dbReference type="EMBL" id="JABBMT010000015">
    <property type="protein sequence ID" value="NMM41285.1"/>
    <property type="molecule type" value="Genomic_DNA"/>
</dbReference>
<protein>
    <recommendedName>
        <fullName evidence="3">SnoaL-like domain-containing protein</fullName>
    </recommendedName>
</protein>
<evidence type="ECO:0000313" key="1">
    <source>
        <dbReference type="EMBL" id="NMM41285.1"/>
    </source>
</evidence>
<evidence type="ECO:0000313" key="2">
    <source>
        <dbReference type="Proteomes" id="UP000570493"/>
    </source>
</evidence>
<comment type="caution">
    <text evidence="1">The sequence shown here is derived from an EMBL/GenBank/DDBJ whole genome shotgun (WGS) entry which is preliminary data.</text>
</comment>
<sequence>MNFEKVIESYYRAINDSSLSGIKDCMHNKNPNKNKVFEIYGPVFNKYKLIAKILSCRVLGQDGKHVIVKENTETKKISGEEFQDNVTQNIHILESNSQSEWKIVHSQLVGIEVLAK</sequence>